<dbReference type="SMART" id="SM00155">
    <property type="entry name" value="PLDc"/>
    <property type="match status" value="2"/>
</dbReference>
<organism evidence="2">
    <name type="scientific">Acidithiobacillus ferrivorans</name>
    <dbReference type="NCBI Taxonomy" id="160808"/>
    <lineage>
        <taxon>Bacteria</taxon>
        <taxon>Pseudomonadati</taxon>
        <taxon>Pseudomonadota</taxon>
        <taxon>Acidithiobacillia</taxon>
        <taxon>Acidithiobacillales</taxon>
        <taxon>Acidithiobacillaceae</taxon>
        <taxon>Acidithiobacillus</taxon>
    </lineage>
</organism>
<dbReference type="PANTHER" id="PTHR21248">
    <property type="entry name" value="CARDIOLIPIN SYNTHASE"/>
    <property type="match status" value="1"/>
</dbReference>
<proteinExistence type="predicted"/>
<accession>A0A060UVI6</accession>
<dbReference type="Pfam" id="PF13091">
    <property type="entry name" value="PLDc_2"/>
    <property type="match status" value="1"/>
</dbReference>
<evidence type="ECO:0000313" key="2">
    <source>
        <dbReference type="EMBL" id="CDQ10793.1"/>
    </source>
</evidence>
<dbReference type="EMBL" id="CCCS020000037">
    <property type="protein sequence ID" value="CDQ10793.1"/>
    <property type="molecule type" value="Genomic_DNA"/>
</dbReference>
<dbReference type="GO" id="GO:0030572">
    <property type="term" value="F:phosphatidyltransferase activity"/>
    <property type="evidence" value="ECO:0007669"/>
    <property type="project" value="UniProtKB-ARBA"/>
</dbReference>
<feature type="domain" description="PLD phosphodiesterase" evidence="1">
    <location>
        <begin position="130"/>
        <end position="157"/>
    </location>
</feature>
<dbReference type="SUPFAM" id="SSF56024">
    <property type="entry name" value="Phospholipase D/nuclease"/>
    <property type="match status" value="2"/>
</dbReference>
<gene>
    <name evidence="2" type="ORF">AFERRI_420091</name>
</gene>
<reference evidence="2" key="2">
    <citation type="submission" date="2014-07" db="EMBL/GenBank/DDBJ databases">
        <title>Initial genome analysis of the psychrotolerant acidophile Acidithiobacillus ferrivorans CF27: insights into iron and sulfur oxidation pathways and into biofilm formation.</title>
        <authorList>
            <person name="Talla E."/>
            <person name="Hedrich S."/>
            <person name="Mangenot S."/>
            <person name="Ji B."/>
            <person name="Johnson D.B."/>
            <person name="Barbe V."/>
            <person name="Bonnefoy V."/>
        </authorList>
    </citation>
    <scope>NUCLEOTIDE SEQUENCE [LARGE SCALE GENOMIC DNA]</scope>
    <source>
        <strain evidence="2">CF27</strain>
    </source>
</reference>
<evidence type="ECO:0000259" key="1">
    <source>
        <dbReference type="PROSITE" id="PS50035"/>
    </source>
</evidence>
<dbReference type="InterPro" id="IPR001736">
    <property type="entry name" value="PLipase_D/transphosphatidylase"/>
</dbReference>
<dbReference type="AlphaFoldDB" id="A0A060UVI6"/>
<dbReference type="InterPro" id="IPR025202">
    <property type="entry name" value="PLD-like_dom"/>
</dbReference>
<name>A0A060UVI6_9PROT</name>
<protein>
    <submittedName>
        <fullName evidence="2">Phospholipase D/transphosphatidylase</fullName>
    </submittedName>
</protein>
<dbReference type="Gene3D" id="3.30.870.10">
    <property type="entry name" value="Endonuclease Chain A"/>
    <property type="match status" value="2"/>
</dbReference>
<sequence length="401" mass="46191">MWAVCPGVESEEVSKSLPKRFAPYRQRHWESLTEAVLLSEMSAITEWLELRLLAAQVEILFENYIFAEGVWPERVLRILCDKAVAGVQVYITLDALGSGSFPSRWVTELRAAGAHLHWYHRLQLKGLEKRLRRSHRRVVVVDGQWAAVGGFAISDAWITGAPGMVPYREMLFACRGNLAEQGRQIFFRHRPEALPSLGAAAFLQADTRWWGQGRFLEGTPPGSLAVRRRLLVAIRAARSSVWIATPYFNPDPIILHAVYRAVQRGVDVRLLLAGRITDHPLLRFGIQAYYQKLMRRGVHIYEYEGAFLHAKYLLVDGSWASVGSANLDFLSLWFNHELNLELRAPLAALLLRILFLREFAQAREIDPGPWRRRPRWRRIIEWFLAQLDRWVQAHALGQRRY</sequence>
<comment type="caution">
    <text evidence="2">The sequence shown here is derived from an EMBL/GenBank/DDBJ whole genome shotgun (WGS) entry which is preliminary data.</text>
</comment>
<dbReference type="GO" id="GO:0032049">
    <property type="term" value="P:cardiolipin biosynthetic process"/>
    <property type="evidence" value="ECO:0007669"/>
    <property type="project" value="UniProtKB-ARBA"/>
</dbReference>
<dbReference type="PANTHER" id="PTHR21248:SF22">
    <property type="entry name" value="PHOSPHOLIPASE D"/>
    <property type="match status" value="1"/>
</dbReference>
<reference evidence="2" key="1">
    <citation type="submission" date="2014-03" db="EMBL/GenBank/DDBJ databases">
        <authorList>
            <person name="Genoscope - CEA"/>
        </authorList>
    </citation>
    <scope>NUCLEOTIDE SEQUENCE [LARGE SCALE GENOMIC DNA]</scope>
    <source>
        <strain evidence="2">CF27</strain>
    </source>
</reference>
<feature type="domain" description="PLD phosphodiesterase" evidence="1">
    <location>
        <begin position="304"/>
        <end position="331"/>
    </location>
</feature>
<dbReference type="PROSITE" id="PS50035">
    <property type="entry name" value="PLD"/>
    <property type="match status" value="2"/>
</dbReference>